<keyword evidence="2" id="KW-1185">Reference proteome</keyword>
<name>A0ACD3YYB6_FUSSC</name>
<reference evidence="1" key="1">
    <citation type="submission" date="2021-11" db="EMBL/GenBank/DDBJ databases">
        <title>Fusarium solani-melongenae Genome sequencing and assembly.</title>
        <authorList>
            <person name="Xie S."/>
            <person name="Huang L."/>
            <person name="Zhang X."/>
        </authorList>
    </citation>
    <scope>NUCLEOTIDE SEQUENCE</scope>
    <source>
        <strain evidence="1">CRI 24-3</strain>
    </source>
</reference>
<proteinExistence type="predicted"/>
<evidence type="ECO:0000313" key="2">
    <source>
        <dbReference type="Proteomes" id="UP000830768"/>
    </source>
</evidence>
<evidence type="ECO:0000313" key="1">
    <source>
        <dbReference type="EMBL" id="UPK93969.1"/>
    </source>
</evidence>
<organism evidence="1 2">
    <name type="scientific">Fusarium solani subsp. cucurbitae</name>
    <name type="common">Neocosmosporum cucurbitae</name>
    <dbReference type="NCBI Taxonomy" id="2747967"/>
    <lineage>
        <taxon>Eukaryota</taxon>
        <taxon>Fungi</taxon>
        <taxon>Dikarya</taxon>
        <taxon>Ascomycota</taxon>
        <taxon>Pezizomycotina</taxon>
        <taxon>Sordariomycetes</taxon>
        <taxon>Hypocreomycetidae</taxon>
        <taxon>Hypocreales</taxon>
        <taxon>Nectriaceae</taxon>
        <taxon>Fusarium</taxon>
        <taxon>Fusarium solani species complex</taxon>
    </lineage>
</organism>
<gene>
    <name evidence="1" type="ORF">LCI18_004904</name>
</gene>
<dbReference type="Proteomes" id="UP000830768">
    <property type="component" value="Chromosome 4"/>
</dbReference>
<dbReference type="EMBL" id="CP090033">
    <property type="protein sequence ID" value="UPK93969.1"/>
    <property type="molecule type" value="Genomic_DNA"/>
</dbReference>
<sequence>MASKFILAYKWRHPTRSWTCEARQFDKYNHNVKVKLRIPWIMWPGAEEDMEREDLITGEEICRRADLATEEWAVLLRKKVDGEEFPRHEAMSCIIQMHETLLHTIYTTETEFQFLRLFYACCADRVAQLSEVTGLSLGRIVRREPNGVFRINPAEGYTIRLVPIDE</sequence>
<accession>A0ACD3YYB6</accession>
<protein>
    <submittedName>
        <fullName evidence="1">Uncharacterized protein</fullName>
    </submittedName>
</protein>